<dbReference type="PROSITE" id="PS50206">
    <property type="entry name" value="RHODANESE_3"/>
    <property type="match status" value="1"/>
</dbReference>
<dbReference type="PANTHER" id="PTHR37164">
    <property type="entry name" value="BACTERIOHEMERYTHRIN"/>
    <property type="match status" value="1"/>
</dbReference>
<dbReference type="InterPro" id="IPR036873">
    <property type="entry name" value="Rhodanese-like_dom_sf"/>
</dbReference>
<evidence type="ECO:0000259" key="5">
    <source>
        <dbReference type="PROSITE" id="PS50206"/>
    </source>
</evidence>
<dbReference type="InterPro" id="IPR012827">
    <property type="entry name" value="Hemerythrin_metal-bd"/>
</dbReference>
<dbReference type="AlphaFoldDB" id="A0A450Y2P4"/>
<keyword evidence="4" id="KW-0408">Iron</keyword>
<dbReference type="Gene3D" id="3.40.250.10">
    <property type="entry name" value="Rhodanese-like domain"/>
    <property type="match status" value="1"/>
</dbReference>
<gene>
    <name evidence="6" type="ORF">BECKMB1821G_GA0114241_11384</name>
    <name evidence="8" type="ORF">BECKMB1821H_GA0114242_11533</name>
    <name evidence="7" type="ORF">BECKMB1821I_GA0114274_11494</name>
</gene>
<dbReference type="InterPro" id="IPR050669">
    <property type="entry name" value="Hemerythrin"/>
</dbReference>
<accession>A0A450Y2P4</accession>
<dbReference type="InterPro" id="IPR012312">
    <property type="entry name" value="Hemerythrin-like"/>
</dbReference>
<proteinExistence type="inferred from homology"/>
<dbReference type="InterPro" id="IPR016131">
    <property type="entry name" value="Haemerythrin_Fe_BS"/>
</dbReference>
<organism evidence="7">
    <name type="scientific">Candidatus Kentrum sp. MB</name>
    <dbReference type="NCBI Taxonomy" id="2138164"/>
    <lineage>
        <taxon>Bacteria</taxon>
        <taxon>Pseudomonadati</taxon>
        <taxon>Pseudomonadota</taxon>
        <taxon>Gammaproteobacteria</taxon>
        <taxon>Candidatus Kentrum</taxon>
    </lineage>
</organism>
<dbReference type="EMBL" id="CAADFO010000138">
    <property type="protein sequence ID" value="VFK33117.1"/>
    <property type="molecule type" value="Genomic_DNA"/>
</dbReference>
<dbReference type="InterPro" id="IPR035938">
    <property type="entry name" value="Hemerythrin-like_sf"/>
</dbReference>
<dbReference type="Pfam" id="PF00581">
    <property type="entry name" value="Rhodanese"/>
    <property type="match status" value="1"/>
</dbReference>
<protein>
    <submittedName>
        <fullName evidence="7">Hemerythrin-like metal-binding domain protein</fullName>
    </submittedName>
</protein>
<evidence type="ECO:0000256" key="2">
    <source>
        <dbReference type="ARBA" id="ARBA00022621"/>
    </source>
</evidence>
<dbReference type="GO" id="GO:0046872">
    <property type="term" value="F:metal ion binding"/>
    <property type="evidence" value="ECO:0007669"/>
    <property type="project" value="UniProtKB-KW"/>
</dbReference>
<evidence type="ECO:0000256" key="4">
    <source>
        <dbReference type="ARBA" id="ARBA00023004"/>
    </source>
</evidence>
<dbReference type="Gene3D" id="1.20.120.50">
    <property type="entry name" value="Hemerythrin-like"/>
    <property type="match status" value="1"/>
</dbReference>
<evidence type="ECO:0000313" key="7">
    <source>
        <dbReference type="EMBL" id="VFK35821.1"/>
    </source>
</evidence>
<dbReference type="InterPro" id="IPR001763">
    <property type="entry name" value="Rhodanese-like_dom"/>
</dbReference>
<name>A0A450Y2P4_9GAMM</name>
<dbReference type="EMBL" id="CAADFQ010000149">
    <property type="protein sequence ID" value="VFK35821.1"/>
    <property type="molecule type" value="Genomic_DNA"/>
</dbReference>
<dbReference type="Pfam" id="PF01814">
    <property type="entry name" value="Hemerythrin"/>
    <property type="match status" value="1"/>
</dbReference>
<dbReference type="SUPFAM" id="SSF47188">
    <property type="entry name" value="Hemerythrin-like"/>
    <property type="match status" value="1"/>
</dbReference>
<dbReference type="SUPFAM" id="SSF52821">
    <property type="entry name" value="Rhodanese/Cell cycle control phosphatase"/>
    <property type="match status" value="1"/>
</dbReference>
<dbReference type="PANTHER" id="PTHR37164:SF1">
    <property type="entry name" value="BACTERIOHEMERYTHRIN"/>
    <property type="match status" value="1"/>
</dbReference>
<dbReference type="NCBIfam" id="TIGR02481">
    <property type="entry name" value="hemeryth_dom"/>
    <property type="match status" value="1"/>
</dbReference>
<keyword evidence="2" id="KW-0813">Transport</keyword>
<dbReference type="SMART" id="SM00450">
    <property type="entry name" value="RHOD"/>
    <property type="match status" value="1"/>
</dbReference>
<dbReference type="GO" id="GO:0005344">
    <property type="term" value="F:oxygen carrier activity"/>
    <property type="evidence" value="ECO:0007669"/>
    <property type="project" value="UniProtKB-KW"/>
</dbReference>
<comment type="similarity">
    <text evidence="1">Belongs to the hemerythrin family.</text>
</comment>
<keyword evidence="2" id="KW-0561">Oxygen transport</keyword>
<keyword evidence="3" id="KW-0479">Metal-binding</keyword>
<dbReference type="CDD" id="cd12107">
    <property type="entry name" value="Hemerythrin"/>
    <property type="match status" value="1"/>
</dbReference>
<feature type="domain" description="Rhodanese" evidence="5">
    <location>
        <begin position="164"/>
        <end position="275"/>
    </location>
</feature>
<evidence type="ECO:0000256" key="3">
    <source>
        <dbReference type="ARBA" id="ARBA00022723"/>
    </source>
</evidence>
<dbReference type="EMBL" id="CAADGH010000153">
    <property type="protein sequence ID" value="VFK77518.1"/>
    <property type="molecule type" value="Genomic_DNA"/>
</dbReference>
<sequence>MNIDEFKLADVGIERFNKDHKRLFRYIREFSHLSERFRERAPFEDEWNQIKSIFRRLDRYVATHFKAEEELMAHQNYAHLTEHLGQHAHLISRLTVLEEKITQQDHYYISGIELFLFDWLSEHINVHDAKYRGVLDDELESLVQDALFNEILSVAQLKSILVANPAVIALVDVRTAWEQANGIIPGARAYPIDYVEGPRQSDFYNPEDRLRVFAECFHTTFRRDDFDEDKSHVLVCRSGVRTGIVLEEFLRCGLKGCELIGGVKEWERQKGDMVVKDDSVLLSYGEEEVAFPCI</sequence>
<evidence type="ECO:0000313" key="8">
    <source>
        <dbReference type="EMBL" id="VFK77518.1"/>
    </source>
</evidence>
<reference evidence="7" key="1">
    <citation type="submission" date="2019-02" db="EMBL/GenBank/DDBJ databases">
        <authorList>
            <person name="Gruber-Vodicka R. H."/>
            <person name="Seah K. B. B."/>
        </authorList>
    </citation>
    <scope>NUCLEOTIDE SEQUENCE</scope>
    <source>
        <strain evidence="6">BECK_BZ197</strain>
        <strain evidence="8">BECK_BZ198</strain>
        <strain evidence="7">BECK_BZ199</strain>
    </source>
</reference>
<dbReference type="PROSITE" id="PS00550">
    <property type="entry name" value="HEMERYTHRINS"/>
    <property type="match status" value="1"/>
</dbReference>
<evidence type="ECO:0000256" key="1">
    <source>
        <dbReference type="ARBA" id="ARBA00010587"/>
    </source>
</evidence>
<evidence type="ECO:0000313" key="6">
    <source>
        <dbReference type="EMBL" id="VFK33117.1"/>
    </source>
</evidence>